<accession>A0A0B6YIY8</accession>
<dbReference type="AlphaFoldDB" id="A0A0B6YIY8"/>
<organism evidence="2">
    <name type="scientific">Arion vulgaris</name>
    <dbReference type="NCBI Taxonomy" id="1028688"/>
    <lineage>
        <taxon>Eukaryota</taxon>
        <taxon>Metazoa</taxon>
        <taxon>Spiralia</taxon>
        <taxon>Lophotrochozoa</taxon>
        <taxon>Mollusca</taxon>
        <taxon>Gastropoda</taxon>
        <taxon>Heterobranchia</taxon>
        <taxon>Euthyneura</taxon>
        <taxon>Panpulmonata</taxon>
        <taxon>Eupulmonata</taxon>
        <taxon>Stylommatophora</taxon>
        <taxon>Helicina</taxon>
        <taxon>Arionoidea</taxon>
        <taxon>Arionidae</taxon>
        <taxon>Arion</taxon>
    </lineage>
</organism>
<evidence type="ECO:0000256" key="1">
    <source>
        <dbReference type="SAM" id="Phobius"/>
    </source>
</evidence>
<protein>
    <submittedName>
        <fullName evidence="2">Uncharacterized protein</fullName>
    </submittedName>
</protein>
<feature type="non-terminal residue" evidence="2">
    <location>
        <position position="131"/>
    </location>
</feature>
<keyword evidence="1" id="KW-0472">Membrane</keyword>
<reference evidence="2" key="1">
    <citation type="submission" date="2014-12" db="EMBL/GenBank/DDBJ databases">
        <title>Insight into the proteome of Arion vulgaris.</title>
        <authorList>
            <person name="Aradska J."/>
            <person name="Bulat T."/>
            <person name="Smidak R."/>
            <person name="Sarate P."/>
            <person name="Gangsoo J."/>
            <person name="Sialana F."/>
            <person name="Bilban M."/>
            <person name="Lubec G."/>
        </authorList>
    </citation>
    <scope>NUCLEOTIDE SEQUENCE</scope>
    <source>
        <tissue evidence="2">Skin</tissue>
    </source>
</reference>
<evidence type="ECO:0000313" key="2">
    <source>
        <dbReference type="EMBL" id="CEK56162.1"/>
    </source>
</evidence>
<proteinExistence type="predicted"/>
<keyword evidence="1" id="KW-1133">Transmembrane helix</keyword>
<gene>
    <name evidence="2" type="primary">ORF26955</name>
</gene>
<sequence length="131" mass="14478">TELKCKPDLKELAVDNGERHSVQIKIGNLVFNDTEIGYVEFVRSATSSTFAPALIALIIIMVFIVIAVVVLVIVMKRQRCGFFKARESYSTVQYTADQAAANSLIRGDAHRNQNADNDYTEGDAEYYGVVG</sequence>
<feature type="transmembrane region" description="Helical" evidence="1">
    <location>
        <begin position="50"/>
        <end position="74"/>
    </location>
</feature>
<feature type="non-terminal residue" evidence="2">
    <location>
        <position position="1"/>
    </location>
</feature>
<keyword evidence="1" id="KW-0812">Transmembrane</keyword>
<name>A0A0B6YIY8_9EUPU</name>
<dbReference type="EMBL" id="HACG01009297">
    <property type="protein sequence ID" value="CEK56162.1"/>
    <property type="molecule type" value="Transcribed_RNA"/>
</dbReference>